<evidence type="ECO:0000259" key="6">
    <source>
        <dbReference type="PROSITE" id="PS50850"/>
    </source>
</evidence>
<dbReference type="InterPro" id="IPR036259">
    <property type="entry name" value="MFS_trans_sf"/>
</dbReference>
<accession>A0A644Z7N0</accession>
<dbReference type="PROSITE" id="PS50850">
    <property type="entry name" value="MFS"/>
    <property type="match status" value="1"/>
</dbReference>
<feature type="domain" description="Major facilitator superfamily (MFS) profile" evidence="6">
    <location>
        <begin position="7"/>
        <end position="383"/>
    </location>
</feature>
<feature type="transmembrane region" description="Helical" evidence="5">
    <location>
        <begin position="76"/>
        <end position="94"/>
    </location>
</feature>
<evidence type="ECO:0000256" key="4">
    <source>
        <dbReference type="ARBA" id="ARBA00023136"/>
    </source>
</evidence>
<dbReference type="Gene3D" id="1.20.1250.20">
    <property type="entry name" value="MFS general substrate transporter like domains"/>
    <property type="match status" value="2"/>
</dbReference>
<dbReference type="InterPro" id="IPR051788">
    <property type="entry name" value="MFS_Transporter"/>
</dbReference>
<comment type="subcellular location">
    <subcellularLocation>
        <location evidence="1">Membrane</location>
        <topology evidence="1">Multi-pass membrane protein</topology>
    </subcellularLocation>
</comment>
<gene>
    <name evidence="7" type="primary">exuT_7</name>
    <name evidence="7" type="ORF">SDC9_83415</name>
</gene>
<organism evidence="7">
    <name type="scientific">bioreactor metagenome</name>
    <dbReference type="NCBI Taxonomy" id="1076179"/>
    <lineage>
        <taxon>unclassified sequences</taxon>
        <taxon>metagenomes</taxon>
        <taxon>ecological metagenomes</taxon>
    </lineage>
</organism>
<dbReference type="EMBL" id="VSSQ01007731">
    <property type="protein sequence ID" value="MPM36812.1"/>
    <property type="molecule type" value="Genomic_DNA"/>
</dbReference>
<dbReference type="GO" id="GO:0022857">
    <property type="term" value="F:transmembrane transporter activity"/>
    <property type="evidence" value="ECO:0007669"/>
    <property type="project" value="InterPro"/>
</dbReference>
<evidence type="ECO:0000313" key="7">
    <source>
        <dbReference type="EMBL" id="MPM36812.1"/>
    </source>
</evidence>
<sequence length="395" mass="44059">MRQNKENLWIIIFMFLIMAFNAIIDNSKGILIPIFKDVFKVSNTDIGLMLSLGTFAYIIFTYVGGILCEKIGQRKVFFLGLMFMTISIFLMSTANTFNSLIMYMFLMNLGNALISIGINTLIPLVFISFQAIIMNLTHFCYGVGSTVGQLSVGYLVDKGVAWRNIYVGIATLFLLVSIGFCFIKVPEVHKAHDSRGLNITKIFKKKLLYFYGLGLGFYVFAEVGTASWLVNFLQESYGYSFSKSSLYLSAFFFLFTIGRLVGGFVVEKKGYLQSILVSLAIAIILLITGLIIGDFALVLICISGLFFAITFPTLTVTIRSVFKENSTYITGVIITFSSSVNMILNYIMGSLSDIIGTTKSFYMIPASLITSIVFIFLIYSNTKNNLTLRQVEHNG</sequence>
<name>A0A644Z7N0_9ZZZZ</name>
<evidence type="ECO:0000256" key="5">
    <source>
        <dbReference type="SAM" id="Phobius"/>
    </source>
</evidence>
<keyword evidence="4 5" id="KW-0472">Membrane</keyword>
<feature type="transmembrane region" description="Helical" evidence="5">
    <location>
        <begin position="271"/>
        <end position="291"/>
    </location>
</feature>
<feature type="transmembrane region" description="Helical" evidence="5">
    <location>
        <begin position="100"/>
        <end position="127"/>
    </location>
</feature>
<feature type="transmembrane region" description="Helical" evidence="5">
    <location>
        <begin position="245"/>
        <end position="266"/>
    </location>
</feature>
<dbReference type="InterPro" id="IPR020846">
    <property type="entry name" value="MFS_dom"/>
</dbReference>
<dbReference type="GO" id="GO:0016020">
    <property type="term" value="C:membrane"/>
    <property type="evidence" value="ECO:0007669"/>
    <property type="project" value="UniProtKB-SubCell"/>
</dbReference>
<dbReference type="SUPFAM" id="SSF103473">
    <property type="entry name" value="MFS general substrate transporter"/>
    <property type="match status" value="1"/>
</dbReference>
<feature type="transmembrane region" description="Helical" evidence="5">
    <location>
        <begin position="44"/>
        <end position="64"/>
    </location>
</feature>
<keyword evidence="2 5" id="KW-0812">Transmembrane</keyword>
<feature type="transmembrane region" description="Helical" evidence="5">
    <location>
        <begin position="297"/>
        <end position="316"/>
    </location>
</feature>
<comment type="caution">
    <text evidence="7">The sequence shown here is derived from an EMBL/GenBank/DDBJ whole genome shotgun (WGS) entry which is preliminary data.</text>
</comment>
<feature type="transmembrane region" description="Helical" evidence="5">
    <location>
        <begin position="162"/>
        <end position="186"/>
    </location>
</feature>
<keyword evidence="3 5" id="KW-1133">Transmembrane helix</keyword>
<dbReference type="PANTHER" id="PTHR23514:SF13">
    <property type="entry name" value="INNER MEMBRANE PROTEIN YBJJ"/>
    <property type="match status" value="1"/>
</dbReference>
<dbReference type="Pfam" id="PF07690">
    <property type="entry name" value="MFS_1"/>
    <property type="match status" value="1"/>
</dbReference>
<feature type="transmembrane region" description="Helical" evidence="5">
    <location>
        <begin position="360"/>
        <end position="379"/>
    </location>
</feature>
<dbReference type="AlphaFoldDB" id="A0A644Z7N0"/>
<feature type="transmembrane region" description="Helical" evidence="5">
    <location>
        <begin position="328"/>
        <end position="348"/>
    </location>
</feature>
<feature type="transmembrane region" description="Helical" evidence="5">
    <location>
        <begin position="7"/>
        <end position="24"/>
    </location>
</feature>
<feature type="transmembrane region" description="Helical" evidence="5">
    <location>
        <begin position="207"/>
        <end position="233"/>
    </location>
</feature>
<reference evidence="7" key="1">
    <citation type="submission" date="2019-08" db="EMBL/GenBank/DDBJ databases">
        <authorList>
            <person name="Kucharzyk K."/>
            <person name="Murdoch R.W."/>
            <person name="Higgins S."/>
            <person name="Loffler F."/>
        </authorList>
    </citation>
    <scope>NUCLEOTIDE SEQUENCE</scope>
</reference>
<proteinExistence type="predicted"/>
<evidence type="ECO:0000256" key="1">
    <source>
        <dbReference type="ARBA" id="ARBA00004141"/>
    </source>
</evidence>
<evidence type="ECO:0000256" key="3">
    <source>
        <dbReference type="ARBA" id="ARBA00022989"/>
    </source>
</evidence>
<protein>
    <submittedName>
        <fullName evidence="7">Hexuronate transporter</fullName>
    </submittedName>
</protein>
<dbReference type="InterPro" id="IPR011701">
    <property type="entry name" value="MFS"/>
</dbReference>
<dbReference type="PANTHER" id="PTHR23514">
    <property type="entry name" value="BYPASS OF STOP CODON PROTEIN 6"/>
    <property type="match status" value="1"/>
</dbReference>
<evidence type="ECO:0000256" key="2">
    <source>
        <dbReference type="ARBA" id="ARBA00022692"/>
    </source>
</evidence>
<feature type="transmembrane region" description="Helical" evidence="5">
    <location>
        <begin position="139"/>
        <end position="156"/>
    </location>
</feature>